<evidence type="ECO:0000313" key="8">
    <source>
        <dbReference type="Proteomes" id="UP000305282"/>
    </source>
</evidence>
<evidence type="ECO:0000256" key="4">
    <source>
        <dbReference type="ARBA" id="ARBA00022840"/>
    </source>
</evidence>
<accession>A0A4S5E6U1</accession>
<dbReference type="PROSITE" id="PS00107">
    <property type="entry name" value="PROTEIN_KINASE_ATP"/>
    <property type="match status" value="1"/>
</dbReference>
<dbReference type="RefSeq" id="WP_136448937.1">
    <property type="nucleotide sequence ID" value="NZ_SSXH01000487.1"/>
</dbReference>
<dbReference type="SMART" id="SM00220">
    <property type="entry name" value="S_TKc"/>
    <property type="match status" value="1"/>
</dbReference>
<dbReference type="InterPro" id="IPR011009">
    <property type="entry name" value="Kinase-like_dom_sf"/>
</dbReference>
<dbReference type="EMBL" id="SSXH01000487">
    <property type="protein sequence ID" value="THJ67173.1"/>
    <property type="molecule type" value="Genomic_DNA"/>
</dbReference>
<dbReference type="AlphaFoldDB" id="A0A4S5E6U1"/>
<evidence type="ECO:0000256" key="2">
    <source>
        <dbReference type="ARBA" id="ARBA00022741"/>
    </source>
</evidence>
<evidence type="ECO:0000313" key="7">
    <source>
        <dbReference type="EMBL" id="THJ67173.1"/>
    </source>
</evidence>
<dbReference type="CDD" id="cd14014">
    <property type="entry name" value="STKc_PknB_like"/>
    <property type="match status" value="1"/>
</dbReference>
<keyword evidence="1" id="KW-0808">Transferase</keyword>
<dbReference type="GO" id="GO:0004674">
    <property type="term" value="F:protein serine/threonine kinase activity"/>
    <property type="evidence" value="ECO:0007669"/>
    <property type="project" value="UniProtKB-KW"/>
</dbReference>
<organism evidence="7 8">
    <name type="scientific">Candidatus Frankia alpina</name>
    <dbReference type="NCBI Taxonomy" id="2699483"/>
    <lineage>
        <taxon>Bacteria</taxon>
        <taxon>Bacillati</taxon>
        <taxon>Actinomycetota</taxon>
        <taxon>Actinomycetes</taxon>
        <taxon>Frankiales</taxon>
        <taxon>Frankiaceae</taxon>
        <taxon>Frankia</taxon>
    </lineage>
</organism>
<keyword evidence="8" id="KW-1185">Reference proteome</keyword>
<evidence type="ECO:0000256" key="3">
    <source>
        <dbReference type="ARBA" id="ARBA00022777"/>
    </source>
</evidence>
<dbReference type="PANTHER" id="PTHR43289">
    <property type="entry name" value="MITOGEN-ACTIVATED PROTEIN KINASE KINASE KINASE 20-RELATED"/>
    <property type="match status" value="1"/>
</dbReference>
<keyword evidence="2 5" id="KW-0547">Nucleotide-binding</keyword>
<reference evidence="7 8" key="1">
    <citation type="submission" date="2019-04" db="EMBL/GenBank/DDBJ databases">
        <title>Draft genome sequences for three unisolated Alnus-infective Frankia Sp+ strains, AgTrS, AiOr and AvVan, the first sequenced Frankia strains able to sporulate in-planta.</title>
        <authorList>
            <person name="Bethencourt L."/>
            <person name="Vautrin F."/>
            <person name="Taib N."/>
            <person name="Dubost A."/>
            <person name="Castro-Garcia L."/>
            <person name="Imbaud O."/>
            <person name="Abrouk D."/>
            <person name="Fournier P."/>
            <person name="Briolay J."/>
            <person name="Nguyen A."/>
            <person name="Normand P."/>
            <person name="Fernandez M.P."/>
            <person name="Brochier-Armanet C."/>
            <person name="Herrera-Belaroussi A."/>
        </authorList>
    </citation>
    <scope>NUCLEOTIDE SEQUENCE [LARGE SCALE GENOMIC DNA]</scope>
    <source>
        <strain evidence="7 8">AvVan</strain>
    </source>
</reference>
<evidence type="ECO:0000259" key="6">
    <source>
        <dbReference type="PROSITE" id="PS50011"/>
    </source>
</evidence>
<proteinExistence type="predicted"/>
<evidence type="ECO:0000256" key="1">
    <source>
        <dbReference type="ARBA" id="ARBA00022679"/>
    </source>
</evidence>
<dbReference type="Gene3D" id="1.10.510.10">
    <property type="entry name" value="Transferase(Phosphotransferase) domain 1"/>
    <property type="match status" value="1"/>
</dbReference>
<feature type="binding site" evidence="5">
    <location>
        <position position="51"/>
    </location>
    <ligand>
        <name>ATP</name>
        <dbReference type="ChEBI" id="CHEBI:30616"/>
    </ligand>
</feature>
<dbReference type="PROSITE" id="PS50011">
    <property type="entry name" value="PROTEIN_KINASE_DOM"/>
    <property type="match status" value="1"/>
</dbReference>
<evidence type="ECO:0000256" key="5">
    <source>
        <dbReference type="PROSITE-ProRule" id="PRU10141"/>
    </source>
</evidence>
<protein>
    <submittedName>
        <fullName evidence="7">Serine/threonine protein kinase</fullName>
    </submittedName>
</protein>
<dbReference type="PANTHER" id="PTHR43289:SF34">
    <property type="entry name" value="SERINE_THREONINE-PROTEIN KINASE YBDM-RELATED"/>
    <property type="match status" value="1"/>
</dbReference>
<dbReference type="InterPro" id="IPR017441">
    <property type="entry name" value="Protein_kinase_ATP_BS"/>
</dbReference>
<dbReference type="OrthoDB" id="9762169at2"/>
<dbReference type="Gene3D" id="3.30.200.20">
    <property type="entry name" value="Phosphorylase Kinase, domain 1"/>
    <property type="match status" value="1"/>
</dbReference>
<keyword evidence="7" id="KW-0723">Serine/threonine-protein kinase</keyword>
<name>A0A4S5E6U1_9ACTN</name>
<dbReference type="InterPro" id="IPR000719">
    <property type="entry name" value="Prot_kinase_dom"/>
</dbReference>
<keyword evidence="3 7" id="KW-0418">Kinase</keyword>
<dbReference type="Pfam" id="PF00069">
    <property type="entry name" value="Pkinase"/>
    <property type="match status" value="1"/>
</dbReference>
<dbReference type="GO" id="GO:0005524">
    <property type="term" value="F:ATP binding"/>
    <property type="evidence" value="ECO:0007669"/>
    <property type="project" value="UniProtKB-UniRule"/>
</dbReference>
<dbReference type="SUPFAM" id="SSF56112">
    <property type="entry name" value="Protein kinase-like (PK-like)"/>
    <property type="match status" value="1"/>
</dbReference>
<gene>
    <name evidence="7" type="ORF">E7Y31_16870</name>
</gene>
<dbReference type="Proteomes" id="UP000305282">
    <property type="component" value="Unassembled WGS sequence"/>
</dbReference>
<keyword evidence="4 5" id="KW-0067">ATP-binding</keyword>
<sequence>MSTDPEQVAVAALRLSDPVQVGPHRLLGRLGGGGMGVVYLGDGPLGRVAIKIIRSELADNPSFRIRFQREPQACFRVSGRHTAKLLDFDITAEPPWLAMEFLAAPTLGQHLTRHGALGEADQVRLAAGLADALVSIHAAGLIHRDLKLSNVMWTVSGPIVIDFGVAAVRDAGQLTATGTLIGTPAWLAPEQITAGKVEVASDVFAWGALVGYGATGQPPYGEGPRPTR</sequence>
<comment type="caution">
    <text evidence="7">The sequence shown here is derived from an EMBL/GenBank/DDBJ whole genome shotgun (WGS) entry which is preliminary data.</text>
</comment>
<feature type="domain" description="Protein kinase" evidence="6">
    <location>
        <begin position="24"/>
        <end position="228"/>
    </location>
</feature>